<name>A0A847RYF6_9NEIS</name>
<dbReference type="RefSeq" id="WP_168876340.1">
    <property type="nucleotide sequence ID" value="NZ_JABAIM010000001.1"/>
</dbReference>
<keyword evidence="1" id="KW-0479">Metal-binding</keyword>
<dbReference type="EMBL" id="JABAIM010000001">
    <property type="protein sequence ID" value="NLR74751.1"/>
    <property type="molecule type" value="Genomic_DNA"/>
</dbReference>
<dbReference type="PANTHER" id="PTHR46594">
    <property type="entry name" value="P-TYPE CATION-TRANSPORTING ATPASE"/>
    <property type="match status" value="1"/>
</dbReference>
<protein>
    <submittedName>
        <fullName evidence="3">Heavy-metal-associated domain-containing protein</fullName>
    </submittedName>
</protein>
<dbReference type="PROSITE" id="PS01047">
    <property type="entry name" value="HMA_1"/>
    <property type="match status" value="1"/>
</dbReference>
<evidence type="ECO:0000313" key="3">
    <source>
        <dbReference type="EMBL" id="NLR74751.1"/>
    </source>
</evidence>
<gene>
    <name evidence="3" type="ORF">HF682_06210</name>
</gene>
<dbReference type="GO" id="GO:0046872">
    <property type="term" value="F:metal ion binding"/>
    <property type="evidence" value="ECO:0007669"/>
    <property type="project" value="UniProtKB-KW"/>
</dbReference>
<dbReference type="PRINTS" id="PR00942">
    <property type="entry name" value="CUATPASEI"/>
</dbReference>
<evidence type="ECO:0000256" key="1">
    <source>
        <dbReference type="ARBA" id="ARBA00022723"/>
    </source>
</evidence>
<dbReference type="CDD" id="cd00371">
    <property type="entry name" value="HMA"/>
    <property type="match status" value="1"/>
</dbReference>
<evidence type="ECO:0000313" key="4">
    <source>
        <dbReference type="Proteomes" id="UP000587991"/>
    </source>
</evidence>
<dbReference type="FunFam" id="3.30.70.100:FF:000005">
    <property type="entry name" value="Copper-exporting P-type ATPase A"/>
    <property type="match status" value="1"/>
</dbReference>
<dbReference type="Proteomes" id="UP000587991">
    <property type="component" value="Unassembled WGS sequence"/>
</dbReference>
<evidence type="ECO:0000259" key="2">
    <source>
        <dbReference type="PROSITE" id="PS50846"/>
    </source>
</evidence>
<dbReference type="PROSITE" id="PS50846">
    <property type="entry name" value="HMA_2"/>
    <property type="match status" value="1"/>
</dbReference>
<dbReference type="Pfam" id="PF00403">
    <property type="entry name" value="HMA"/>
    <property type="match status" value="1"/>
</dbReference>
<organism evidence="3 4">
    <name type="scientific">Leeia aquatica</name>
    <dbReference type="NCBI Taxonomy" id="2725557"/>
    <lineage>
        <taxon>Bacteria</taxon>
        <taxon>Pseudomonadati</taxon>
        <taxon>Pseudomonadota</taxon>
        <taxon>Betaproteobacteria</taxon>
        <taxon>Neisseriales</taxon>
        <taxon>Leeiaceae</taxon>
        <taxon>Leeia</taxon>
    </lineage>
</organism>
<proteinExistence type="predicted"/>
<dbReference type="AlphaFoldDB" id="A0A847RYF6"/>
<sequence length="68" mass="7152">METLILELDGMSCGGCVASVQKILSSQAGVQSATVSLSPQQAEIQFDPAQTGRPQLVKAIEEAGYDVR</sequence>
<feature type="domain" description="HMA" evidence="2">
    <location>
        <begin position="2"/>
        <end position="68"/>
    </location>
</feature>
<dbReference type="Gene3D" id="3.30.70.100">
    <property type="match status" value="1"/>
</dbReference>
<keyword evidence="4" id="KW-1185">Reference proteome</keyword>
<comment type="caution">
    <text evidence="3">The sequence shown here is derived from an EMBL/GenBank/DDBJ whole genome shotgun (WGS) entry which is preliminary data.</text>
</comment>
<accession>A0A847RYF6</accession>
<dbReference type="InterPro" id="IPR036163">
    <property type="entry name" value="HMA_dom_sf"/>
</dbReference>
<dbReference type="PANTHER" id="PTHR46594:SF4">
    <property type="entry name" value="P-TYPE CATION-TRANSPORTING ATPASE"/>
    <property type="match status" value="1"/>
</dbReference>
<dbReference type="SUPFAM" id="SSF55008">
    <property type="entry name" value="HMA, heavy metal-associated domain"/>
    <property type="match status" value="1"/>
</dbReference>
<dbReference type="InterPro" id="IPR017969">
    <property type="entry name" value="Heavy-metal-associated_CS"/>
</dbReference>
<reference evidence="3 4" key="1">
    <citation type="submission" date="2020-04" db="EMBL/GenBank/DDBJ databases">
        <title>Draft genome of Leeia sp. IMCC25680.</title>
        <authorList>
            <person name="Song J."/>
            <person name="Cho J.-C."/>
        </authorList>
    </citation>
    <scope>NUCLEOTIDE SEQUENCE [LARGE SCALE GENOMIC DNA]</scope>
    <source>
        <strain evidence="3 4">IMCC25680</strain>
    </source>
</reference>
<dbReference type="InterPro" id="IPR006121">
    <property type="entry name" value="HMA_dom"/>
</dbReference>